<protein>
    <recommendedName>
        <fullName evidence="1">Fumarylacetoacetase-like C-terminal domain-containing protein</fullName>
    </recommendedName>
</protein>
<comment type="caution">
    <text evidence="2">The sequence shown here is derived from an EMBL/GenBank/DDBJ whole genome shotgun (WGS) entry which is preliminary data.</text>
</comment>
<dbReference type="PANTHER" id="PTHR11820">
    <property type="entry name" value="ACYLPYRUVASE"/>
    <property type="match status" value="1"/>
</dbReference>
<dbReference type="AlphaFoldDB" id="A0A8S1KHQ1"/>
<proteinExistence type="predicted"/>
<evidence type="ECO:0000313" key="2">
    <source>
        <dbReference type="EMBL" id="CAD8054618.1"/>
    </source>
</evidence>
<feature type="domain" description="Fumarylacetoacetase-like C-terminal" evidence="1">
    <location>
        <begin position="15"/>
        <end position="218"/>
    </location>
</feature>
<keyword evidence="3" id="KW-1185">Reference proteome</keyword>
<evidence type="ECO:0000259" key="1">
    <source>
        <dbReference type="Pfam" id="PF01557"/>
    </source>
</evidence>
<accession>A0A8S1KHQ1</accession>
<reference evidence="2" key="1">
    <citation type="submission" date="2021-01" db="EMBL/GenBank/DDBJ databases">
        <authorList>
            <consortium name="Genoscope - CEA"/>
            <person name="William W."/>
        </authorList>
    </citation>
    <scope>NUCLEOTIDE SEQUENCE</scope>
</reference>
<organism evidence="2 3">
    <name type="scientific">Paramecium sonneborni</name>
    <dbReference type="NCBI Taxonomy" id="65129"/>
    <lineage>
        <taxon>Eukaryota</taxon>
        <taxon>Sar</taxon>
        <taxon>Alveolata</taxon>
        <taxon>Ciliophora</taxon>
        <taxon>Intramacronucleata</taxon>
        <taxon>Oligohymenophorea</taxon>
        <taxon>Peniculida</taxon>
        <taxon>Parameciidae</taxon>
        <taxon>Paramecium</taxon>
    </lineage>
</organism>
<name>A0A8S1KHQ1_9CILI</name>
<dbReference type="GO" id="GO:0005739">
    <property type="term" value="C:mitochondrion"/>
    <property type="evidence" value="ECO:0007669"/>
    <property type="project" value="TreeGrafter"/>
</dbReference>
<sequence>MEELFKKIVNPNNPKILAVGKNYVKHVQEMGGDEPPKEPIIFQKPFTSIFLVDKAQVLKLPELGHEIHHEIELGFMISKQGKNIKKEDWNEYVGGYFLALDLTDRELQAHFKKQGFPWDLSKGQDLFFPISNLIGKEKIQDPYDLTLELRINNNIVQKDKTSSMYYKIADLICYISKFMTLNPGDLILTGTPHGVGPLKEADQLIGMLKQNDTILAQIDLLIQ</sequence>
<dbReference type="OrthoDB" id="430630at2759"/>
<dbReference type="PANTHER" id="PTHR11820:SF7">
    <property type="entry name" value="ACYLPYRUVASE FAHD1, MITOCHONDRIAL"/>
    <property type="match status" value="1"/>
</dbReference>
<evidence type="ECO:0000313" key="3">
    <source>
        <dbReference type="Proteomes" id="UP000692954"/>
    </source>
</evidence>
<gene>
    <name evidence="2" type="ORF">PSON_ATCC_30995.1.T0080386</name>
</gene>
<dbReference type="EMBL" id="CAJJDN010000008">
    <property type="protein sequence ID" value="CAD8054618.1"/>
    <property type="molecule type" value="Genomic_DNA"/>
</dbReference>
<dbReference type="InterPro" id="IPR011234">
    <property type="entry name" value="Fumarylacetoacetase-like_C"/>
</dbReference>
<dbReference type="Proteomes" id="UP000692954">
    <property type="component" value="Unassembled WGS sequence"/>
</dbReference>
<dbReference type="Pfam" id="PF01557">
    <property type="entry name" value="FAA_hydrolase"/>
    <property type="match status" value="1"/>
</dbReference>
<dbReference type="GO" id="GO:0018773">
    <property type="term" value="F:acetylpyruvate hydrolase activity"/>
    <property type="evidence" value="ECO:0007669"/>
    <property type="project" value="TreeGrafter"/>
</dbReference>